<protein>
    <submittedName>
        <fullName evidence="4">Uncharacterized protein</fullName>
    </submittedName>
</protein>
<keyword evidence="3" id="KW-1133">Transmembrane helix</keyword>
<proteinExistence type="inferred from homology"/>
<evidence type="ECO:0000313" key="4">
    <source>
        <dbReference type="EMBL" id="GCB21308.1"/>
    </source>
</evidence>
<accession>A0A401KPT7</accession>
<evidence type="ECO:0000256" key="2">
    <source>
        <dbReference type="ARBA" id="ARBA00035112"/>
    </source>
</evidence>
<dbReference type="Proteomes" id="UP000286921">
    <property type="component" value="Unassembled WGS sequence"/>
</dbReference>
<evidence type="ECO:0000313" key="5">
    <source>
        <dbReference type="Proteomes" id="UP000286921"/>
    </source>
</evidence>
<dbReference type="InterPro" id="IPR021765">
    <property type="entry name" value="UstYa-like"/>
</dbReference>
<dbReference type="PANTHER" id="PTHR33365">
    <property type="entry name" value="YALI0B05434P"/>
    <property type="match status" value="1"/>
</dbReference>
<dbReference type="EMBL" id="BDHI01000007">
    <property type="protein sequence ID" value="GCB21308.1"/>
    <property type="molecule type" value="Genomic_DNA"/>
</dbReference>
<dbReference type="PANTHER" id="PTHR33365:SF4">
    <property type="entry name" value="CYCLOCHLOROTINE BIOSYNTHESIS PROTEIN O"/>
    <property type="match status" value="1"/>
</dbReference>
<gene>
    <name evidence="4" type="ORF">AAWM_04193</name>
</gene>
<evidence type="ECO:0000256" key="3">
    <source>
        <dbReference type="SAM" id="Phobius"/>
    </source>
</evidence>
<keyword evidence="5" id="KW-1185">Reference proteome</keyword>
<comment type="pathway">
    <text evidence="1">Mycotoxin biosynthesis.</text>
</comment>
<evidence type="ECO:0000256" key="1">
    <source>
        <dbReference type="ARBA" id="ARBA00004685"/>
    </source>
</evidence>
<comment type="similarity">
    <text evidence="2">Belongs to the ustYa family.</text>
</comment>
<sequence>MPTQTRFLYSILATLIFLLFSTIGIIFSSTGSLVSLSQKFQIHVCPSESSRRTPPITRRFQSLTPLLGTQSSAALPHDTDRSWESLLLPQNGGILKVRTDNNTITDYGISMFHQLHCLTVLRGLIFPESSQHHGASTSPSHSGDDHEDAVHWAHCFDYIAQVSQVLLLGWYRFEGSDDKKAIICAADDTIEPPHPAINKDGNRILVIDGIGHTHQCRDPEPLWRAIRDSGSNPVDLSLVEDTVENSEFPLNEETTCEGDCLMPEPYQAERN</sequence>
<dbReference type="AlphaFoldDB" id="A0A401KPT7"/>
<name>A0A401KPT7_ASPAW</name>
<dbReference type="STRING" id="105351.A0A401KPT7"/>
<dbReference type="GO" id="GO:0043386">
    <property type="term" value="P:mycotoxin biosynthetic process"/>
    <property type="evidence" value="ECO:0007669"/>
    <property type="project" value="InterPro"/>
</dbReference>
<feature type="transmembrane region" description="Helical" evidence="3">
    <location>
        <begin position="7"/>
        <end position="27"/>
    </location>
</feature>
<organism evidence="4 5">
    <name type="scientific">Aspergillus awamori</name>
    <name type="common">Black koji mold</name>
    <dbReference type="NCBI Taxonomy" id="105351"/>
    <lineage>
        <taxon>Eukaryota</taxon>
        <taxon>Fungi</taxon>
        <taxon>Dikarya</taxon>
        <taxon>Ascomycota</taxon>
        <taxon>Pezizomycotina</taxon>
        <taxon>Eurotiomycetes</taxon>
        <taxon>Eurotiomycetidae</taxon>
        <taxon>Eurotiales</taxon>
        <taxon>Aspergillaceae</taxon>
        <taxon>Aspergillus</taxon>
    </lineage>
</organism>
<comment type="caution">
    <text evidence="4">The sequence shown here is derived from an EMBL/GenBank/DDBJ whole genome shotgun (WGS) entry which is preliminary data.</text>
</comment>
<reference evidence="4 5" key="1">
    <citation type="submission" date="2016-09" db="EMBL/GenBank/DDBJ databases">
        <title>Aspergillus awamori IFM 58123T.</title>
        <authorList>
            <person name="Kusuya Y."/>
            <person name="Shimizu M."/>
            <person name="Takahashi H."/>
            <person name="Yaguchi T."/>
        </authorList>
    </citation>
    <scope>NUCLEOTIDE SEQUENCE [LARGE SCALE GENOMIC DNA]</scope>
    <source>
        <strain evidence="4 5">IFM 58123</strain>
    </source>
</reference>
<keyword evidence="3" id="KW-0812">Transmembrane</keyword>
<dbReference type="Pfam" id="PF11807">
    <property type="entry name" value="UstYa"/>
    <property type="match status" value="1"/>
</dbReference>
<keyword evidence="3" id="KW-0472">Membrane</keyword>